<gene>
    <name evidence="2" type="ORF">KIK155_LOCUS12318</name>
</gene>
<dbReference type="GO" id="GO:0005737">
    <property type="term" value="C:cytoplasm"/>
    <property type="evidence" value="ECO:0007669"/>
    <property type="project" value="TreeGrafter"/>
</dbReference>
<organism evidence="2 3">
    <name type="scientific">Rotaria socialis</name>
    <dbReference type="NCBI Taxonomy" id="392032"/>
    <lineage>
        <taxon>Eukaryota</taxon>
        <taxon>Metazoa</taxon>
        <taxon>Spiralia</taxon>
        <taxon>Gnathifera</taxon>
        <taxon>Rotifera</taxon>
        <taxon>Eurotatoria</taxon>
        <taxon>Bdelloidea</taxon>
        <taxon>Philodinida</taxon>
        <taxon>Philodinidae</taxon>
        <taxon>Rotaria</taxon>
    </lineage>
</organism>
<dbReference type="SMART" id="SM00460">
    <property type="entry name" value="TGc"/>
    <property type="match status" value="1"/>
</dbReference>
<protein>
    <recommendedName>
        <fullName evidence="1">Transglutaminase-like domain-containing protein</fullName>
    </recommendedName>
</protein>
<evidence type="ECO:0000259" key="1">
    <source>
        <dbReference type="SMART" id="SM00460"/>
    </source>
</evidence>
<dbReference type="InterPro" id="IPR056564">
    <property type="entry name" value="Ig-like_KY"/>
</dbReference>
<dbReference type="EMBL" id="CAJNYV010002010">
    <property type="protein sequence ID" value="CAF3450113.1"/>
    <property type="molecule type" value="Genomic_DNA"/>
</dbReference>
<sequence>MGCKVCKGHTVNESAIQKTGNNNPSSKYQVGDSIITPTIEDNTISSNVRPVDDPIEVQLPEKDIHVHIQVADSQAFNDSFVQQRQQAINNRSYQTTVQSLQPKSLQQLAELIKAFSKGKSLVDRHWIIFYWIACNIDYDTESYFSKNYKDQTAEGVFRFKKGVCAGYANLYKYLCDQLGMPCEKVSGYAKGYGFEISNDAPTGTDHAWNAVEIDHHWYLMESTWGAGHLNDKKQYERELASYYFLPRPNEMIYHHLPEDPKWQLLKNSINMEQYLKLPKLHPLYFDLKLELVNPRDQAYVDLLPEKPYALVLIRAPATVKLIASLKSKNDEIDGGHRITFDEQKQWYNCYFAPSHVGNYKITIFAKGAATESNTYHEVLELSLDVKKILVNPISFPKTWDYFSDLGLQVISPQNTHVITLSNGISNTQILIRTPEDVELMGHLENEAKQAITGGHRVYYDQRKNVWRCDFAPDRDGLFEAIIMAKKKFQSGSYNAAVAFKIEATQIPLPPISYPYTWQHFYDFGLKIKAPAHRSNLIWAENASYAEVLIKAPDDVRLSGSIQYNRVAVENGSLAQFDNEKKLWQILFAPERTGRHEITVFASKTNEEGSSGVVRFDLDVTKLRRPMKFPMIYSTFQTAKCQLVTPIDGVLKKGAVVPIECVIPGAIDVNVRVDSKWIGSEGYRDPILQRQITVGSKEVGIYAKYEQKPGYDGLIKYTVE</sequence>
<dbReference type="Pfam" id="PF23265">
    <property type="entry name" value="Ig-like_KY"/>
    <property type="match status" value="2"/>
</dbReference>
<feature type="domain" description="Transglutaminase-like" evidence="1">
    <location>
        <begin position="156"/>
        <end position="224"/>
    </location>
</feature>
<dbReference type="PANTHER" id="PTHR46333:SF2">
    <property type="entry name" value="CYTOKINESIS PROTEIN 3"/>
    <property type="match status" value="1"/>
</dbReference>
<dbReference type="SUPFAM" id="SSF54001">
    <property type="entry name" value="Cysteine proteinases"/>
    <property type="match status" value="1"/>
</dbReference>
<proteinExistence type="predicted"/>
<dbReference type="Proteomes" id="UP000663865">
    <property type="component" value="Unassembled WGS sequence"/>
</dbReference>
<dbReference type="InterPro" id="IPR002931">
    <property type="entry name" value="Transglutaminase-like"/>
</dbReference>
<dbReference type="InterPro" id="IPR038765">
    <property type="entry name" value="Papain-like_cys_pep_sf"/>
</dbReference>
<dbReference type="PANTHER" id="PTHR46333">
    <property type="entry name" value="CYTOKINESIS PROTEIN 3"/>
    <property type="match status" value="1"/>
</dbReference>
<reference evidence="2" key="1">
    <citation type="submission" date="2021-02" db="EMBL/GenBank/DDBJ databases">
        <authorList>
            <person name="Nowell W R."/>
        </authorList>
    </citation>
    <scope>NUCLEOTIDE SEQUENCE</scope>
</reference>
<dbReference type="Pfam" id="PF01841">
    <property type="entry name" value="Transglut_core"/>
    <property type="match status" value="1"/>
</dbReference>
<comment type="caution">
    <text evidence="2">The sequence shown here is derived from an EMBL/GenBank/DDBJ whole genome shotgun (WGS) entry which is preliminary data.</text>
</comment>
<dbReference type="Gene3D" id="3.10.620.30">
    <property type="match status" value="1"/>
</dbReference>
<accession>A0A818DZ57</accession>
<evidence type="ECO:0000313" key="2">
    <source>
        <dbReference type="EMBL" id="CAF3450113.1"/>
    </source>
</evidence>
<dbReference type="InterPro" id="IPR052557">
    <property type="entry name" value="CAP/Cytokinesis_protein"/>
</dbReference>
<evidence type="ECO:0000313" key="3">
    <source>
        <dbReference type="Proteomes" id="UP000663865"/>
    </source>
</evidence>
<dbReference type="AlphaFoldDB" id="A0A818DZ57"/>
<name>A0A818DZ57_9BILA</name>